<dbReference type="GO" id="GO:0035556">
    <property type="term" value="P:intracellular signal transduction"/>
    <property type="evidence" value="ECO:0007669"/>
    <property type="project" value="InterPro"/>
</dbReference>
<dbReference type="GO" id="GO:0009190">
    <property type="term" value="P:cyclic nucleotide biosynthetic process"/>
    <property type="evidence" value="ECO:0007669"/>
    <property type="project" value="InterPro"/>
</dbReference>
<dbReference type="GO" id="GO:0004672">
    <property type="term" value="F:protein kinase activity"/>
    <property type="evidence" value="ECO:0007669"/>
    <property type="project" value="InterPro"/>
</dbReference>
<sequence>MADRSPDTTGSTPSDLDPRTPSAERDDSDFDDSFLQALAQGPTLFRKPATGERLGGSDGQRFEIVAELGAGGMGQVFRARDAELQRVVALKFFMPREGSGSDWSLDRLRQEARAIARLDHENIIRVFDVSEWVGAPWEPRIPFLIMECLEGESLASLLRRERRLGVRRVLEIMSGVAAGLAHAHSRHIVHRDLKPSNVFIGPQGRVKLIDFGLAWSRLSSDTAAAFLPTAGTPAYMSPEQWRGGEQDARSDLWSAGILLYELLCGELPYASVRLDELRAQVVSPEPVPSVRIRCPELPEEADALVASLLEKTPEKRLASAALLLERLRRMEDGLGPWREEPRAVVPQRRSVTLVSCHLVGMVGFTEEPDPEDLGELEATFHKRCSEIIQAHGGSITTCMGDEVLACFGYPVAHEEDAEHAVAAGLQLSSGELVVQVGLHTETVVLDDSLPELRGRAPTIQGEAPRIAAWIARQARPGTVVLSEATHTLVQQAFEAGTLGSRSFEGLSGARPMVLWRVERAREAVFRFDRTLAAGALTPLVGREQELERLLGFWREAQEGRGSFVLISGEAGLGKSRLLQEVRQRVAQSQAPCILLRCQCWSEFTHSAFHPLIEMLQRLFRLDPEGSPQDNRRVLETCLTELGLGAEQRDLLAAFLSLPLEGAAPRFPLSPEQHKERTREALTTLLLNLTRMKPVLGIVEDLHWADPSTWELIDTVLAQLGRARVLVLASTRDTDGRRLRGEGLLFHHLVLERLSAPLTARLVREAAGTRLPEETVRLLVEKTDGVPLFVEEMAHRVAASGVVPSLPLTLHGLLLARLDALPGRLKTLAQLCAVVGRGFTRALMTPLTRREPAALREDLEALVAAGLLQHGEDTEEGVSYQFRHALFQEAAYQSLPRGPRRHHHRRIAQALEELFPKVVGAQPELLAHHYTEAGAPAQAIVYWRRAGLRALQRSANQEAVNHLRHALTLLDAQPDSPQRAQQELQLLSALGIPLSQVSGLSAPEVKHTYARVRELFPRVGDALSALEMSYWGPFAYSYSRGEYREAYALATQLVDVGSRQGNQELLVLGYRMMCTILFTWGRMRESLEYADRALACSDFPLEEHMRLAVRHWVDPTTVVLAHSAVLQSVIGQEEGAPRRGQDALALAERIGHPQTRAYVLLYAAVACQMRGDARGTLALAEASLDLAHEHRVRLLVEWVTWAGLLRAWALSELGLNEVGLEQMRLGLSRWRMAGLNGGLSYHVGMLAQVHLRRGQPQESLRAVNAALQWVESLDERFYEAELYRVGGQAWRALGDETRAREFLQNAARIAHEQGAGRFERRALLLLAPHDTNPEDSSGEPITQEEARHARG</sequence>
<dbReference type="InterPro" id="IPR008271">
    <property type="entry name" value="Ser/Thr_kinase_AS"/>
</dbReference>
<dbReference type="InterPro" id="IPR011009">
    <property type="entry name" value="Kinase-like_dom_sf"/>
</dbReference>
<dbReference type="Gene3D" id="1.25.40.10">
    <property type="entry name" value="Tetratricopeptide repeat domain"/>
    <property type="match status" value="1"/>
</dbReference>
<evidence type="ECO:0000259" key="6">
    <source>
        <dbReference type="PROSITE" id="PS50011"/>
    </source>
</evidence>
<dbReference type="PANTHER" id="PTHR16305">
    <property type="entry name" value="TESTICULAR SOLUBLE ADENYLYL CYCLASE"/>
    <property type="match status" value="1"/>
</dbReference>
<dbReference type="Gene3D" id="3.30.70.1230">
    <property type="entry name" value="Nucleotide cyclase"/>
    <property type="match status" value="1"/>
</dbReference>
<dbReference type="SUPFAM" id="SSF55073">
    <property type="entry name" value="Nucleotide cyclase"/>
    <property type="match status" value="1"/>
</dbReference>
<feature type="compositionally biased region" description="Basic and acidic residues" evidence="5">
    <location>
        <begin position="16"/>
        <end position="25"/>
    </location>
</feature>
<feature type="binding site" evidence="4">
    <location>
        <position position="91"/>
    </location>
    <ligand>
        <name>ATP</name>
        <dbReference type="ChEBI" id="CHEBI:30616"/>
    </ligand>
</feature>
<dbReference type="InterPro" id="IPR029787">
    <property type="entry name" value="Nucleotide_cyclase"/>
</dbReference>
<dbReference type="GO" id="GO:0005524">
    <property type="term" value="F:ATP binding"/>
    <property type="evidence" value="ECO:0007669"/>
    <property type="project" value="UniProtKB-UniRule"/>
</dbReference>
<dbReference type="Gene3D" id="1.10.510.10">
    <property type="entry name" value="Transferase(Phosphotransferase) domain 1"/>
    <property type="match status" value="1"/>
</dbReference>
<evidence type="ECO:0000256" key="4">
    <source>
        <dbReference type="PROSITE-ProRule" id="PRU10141"/>
    </source>
</evidence>
<dbReference type="CDD" id="cd14014">
    <property type="entry name" value="STKc_PknB_like"/>
    <property type="match status" value="1"/>
</dbReference>
<evidence type="ECO:0000256" key="3">
    <source>
        <dbReference type="ARBA" id="ARBA00022840"/>
    </source>
</evidence>
<dbReference type="SUPFAM" id="SSF48452">
    <property type="entry name" value="TPR-like"/>
    <property type="match status" value="1"/>
</dbReference>
<dbReference type="CDD" id="cd07302">
    <property type="entry name" value="CHD"/>
    <property type="match status" value="1"/>
</dbReference>
<dbReference type="OrthoDB" id="222290at2"/>
<feature type="region of interest" description="Disordered" evidence="5">
    <location>
        <begin position="1"/>
        <end position="32"/>
    </location>
</feature>
<evidence type="ECO:0000313" key="8">
    <source>
        <dbReference type="Proteomes" id="UP000217289"/>
    </source>
</evidence>
<proteinExistence type="predicted"/>
<dbReference type="GO" id="GO:0005737">
    <property type="term" value="C:cytoplasm"/>
    <property type="evidence" value="ECO:0007669"/>
    <property type="project" value="TreeGrafter"/>
</dbReference>
<evidence type="ECO:0000256" key="5">
    <source>
        <dbReference type="SAM" id="MobiDB-lite"/>
    </source>
</evidence>
<reference evidence="7 8" key="1">
    <citation type="submission" date="2017-06" db="EMBL/GenBank/DDBJ databases">
        <authorList>
            <person name="Kim H.J."/>
            <person name="Triplett B.A."/>
        </authorList>
    </citation>
    <scope>NUCLEOTIDE SEQUENCE [LARGE SCALE GENOMIC DNA]</scope>
    <source>
        <strain evidence="7 8">DSM 14713</strain>
    </source>
</reference>
<dbReference type="InterPro" id="IPR041664">
    <property type="entry name" value="AAA_16"/>
</dbReference>
<dbReference type="GO" id="GO:0004016">
    <property type="term" value="F:adenylate cyclase activity"/>
    <property type="evidence" value="ECO:0007669"/>
    <property type="project" value="TreeGrafter"/>
</dbReference>
<dbReference type="EMBL" id="CP022163">
    <property type="protein sequence ID" value="ATB34142.1"/>
    <property type="molecule type" value="Genomic_DNA"/>
</dbReference>
<gene>
    <name evidence="7" type="ORF">MEBOL_007643</name>
</gene>
<evidence type="ECO:0000313" key="7">
    <source>
        <dbReference type="EMBL" id="ATB34142.1"/>
    </source>
</evidence>
<accession>A0A250ISC6</accession>
<dbReference type="GO" id="GO:0016020">
    <property type="term" value="C:membrane"/>
    <property type="evidence" value="ECO:0007669"/>
    <property type="project" value="UniProtKB-SubCell"/>
</dbReference>
<dbReference type="Pfam" id="PF13191">
    <property type="entry name" value="AAA_16"/>
    <property type="match status" value="1"/>
</dbReference>
<evidence type="ECO:0000256" key="2">
    <source>
        <dbReference type="ARBA" id="ARBA00022741"/>
    </source>
</evidence>
<dbReference type="SUPFAM" id="SSF52540">
    <property type="entry name" value="P-loop containing nucleoside triphosphate hydrolases"/>
    <property type="match status" value="1"/>
</dbReference>
<name>A0A250ISC6_9BACT</name>
<dbReference type="InterPro" id="IPR011990">
    <property type="entry name" value="TPR-like_helical_dom_sf"/>
</dbReference>
<dbReference type="InterPro" id="IPR000719">
    <property type="entry name" value="Prot_kinase_dom"/>
</dbReference>
<dbReference type="SUPFAM" id="SSF56112">
    <property type="entry name" value="Protein kinase-like (PK-like)"/>
    <property type="match status" value="1"/>
</dbReference>
<organism evidence="7 8">
    <name type="scientific">Melittangium boletus DSM 14713</name>
    <dbReference type="NCBI Taxonomy" id="1294270"/>
    <lineage>
        <taxon>Bacteria</taxon>
        <taxon>Pseudomonadati</taxon>
        <taxon>Myxococcota</taxon>
        <taxon>Myxococcia</taxon>
        <taxon>Myxococcales</taxon>
        <taxon>Cystobacterineae</taxon>
        <taxon>Archangiaceae</taxon>
        <taxon>Melittangium</taxon>
    </lineage>
</organism>
<keyword evidence="2 4" id="KW-0547">Nucleotide-binding</keyword>
<dbReference type="SMART" id="SM00220">
    <property type="entry name" value="S_TKc"/>
    <property type="match status" value="1"/>
</dbReference>
<dbReference type="KEGG" id="mbd:MEBOL_007643"/>
<feature type="region of interest" description="Disordered" evidence="5">
    <location>
        <begin position="1328"/>
        <end position="1350"/>
    </location>
</feature>
<dbReference type="Pfam" id="PF00069">
    <property type="entry name" value="Pkinase"/>
    <property type="match status" value="1"/>
</dbReference>
<keyword evidence="8" id="KW-1185">Reference proteome</keyword>
<dbReference type="InterPro" id="IPR027417">
    <property type="entry name" value="P-loop_NTPase"/>
</dbReference>
<dbReference type="InterPro" id="IPR017441">
    <property type="entry name" value="Protein_kinase_ATP_BS"/>
</dbReference>
<evidence type="ECO:0000256" key="1">
    <source>
        <dbReference type="ARBA" id="ARBA00004167"/>
    </source>
</evidence>
<dbReference type="PROSITE" id="PS00107">
    <property type="entry name" value="PROTEIN_KINASE_ATP"/>
    <property type="match status" value="1"/>
</dbReference>
<keyword evidence="3 4" id="KW-0067">ATP-binding</keyword>
<dbReference type="PROSITE" id="PS00108">
    <property type="entry name" value="PROTEIN_KINASE_ST"/>
    <property type="match status" value="1"/>
</dbReference>
<dbReference type="PROSITE" id="PS50011">
    <property type="entry name" value="PROTEIN_KINASE_DOM"/>
    <property type="match status" value="1"/>
</dbReference>
<protein>
    <recommendedName>
        <fullName evidence="6">Protein kinase domain-containing protein</fullName>
    </recommendedName>
</protein>
<dbReference type="Gene3D" id="3.30.200.20">
    <property type="entry name" value="Phosphorylase Kinase, domain 1"/>
    <property type="match status" value="1"/>
</dbReference>
<dbReference type="Gene3D" id="3.40.50.300">
    <property type="entry name" value="P-loop containing nucleotide triphosphate hydrolases"/>
    <property type="match status" value="1"/>
</dbReference>
<dbReference type="Proteomes" id="UP000217289">
    <property type="component" value="Chromosome"/>
</dbReference>
<dbReference type="InterPro" id="IPR001054">
    <property type="entry name" value="A/G_cyclase"/>
</dbReference>
<dbReference type="PANTHER" id="PTHR16305:SF28">
    <property type="entry name" value="GUANYLATE CYCLASE DOMAIN-CONTAINING PROTEIN"/>
    <property type="match status" value="1"/>
</dbReference>
<feature type="domain" description="Protein kinase" evidence="6">
    <location>
        <begin position="62"/>
        <end position="338"/>
    </location>
</feature>
<dbReference type="RefSeq" id="WP_095982079.1">
    <property type="nucleotide sequence ID" value="NZ_CP022163.1"/>
</dbReference>
<comment type="subcellular location">
    <subcellularLocation>
        <location evidence="1">Membrane</location>
        <topology evidence="1">Single-pass membrane protein</topology>
    </subcellularLocation>
</comment>